<accession>A0A5C5VWF7</accession>
<feature type="transmembrane region" description="Helical" evidence="7">
    <location>
        <begin position="356"/>
        <end position="386"/>
    </location>
</feature>
<name>A0A5C5VWF7_9BACT</name>
<dbReference type="Pfam" id="PF01594">
    <property type="entry name" value="AI-2E_transport"/>
    <property type="match status" value="1"/>
</dbReference>
<gene>
    <name evidence="8" type="ORF">Pla111_26830</name>
</gene>
<evidence type="ECO:0000256" key="4">
    <source>
        <dbReference type="ARBA" id="ARBA00022989"/>
    </source>
</evidence>
<feature type="region of interest" description="Disordered" evidence="6">
    <location>
        <begin position="171"/>
        <end position="216"/>
    </location>
</feature>
<proteinExistence type="inferred from homology"/>
<evidence type="ECO:0000313" key="9">
    <source>
        <dbReference type="Proteomes" id="UP000318995"/>
    </source>
</evidence>
<feature type="transmembrane region" description="Helical" evidence="7">
    <location>
        <begin position="106"/>
        <end position="129"/>
    </location>
</feature>
<comment type="subcellular location">
    <subcellularLocation>
        <location evidence="1">Membrane</location>
        <topology evidence="1">Multi-pass membrane protein</topology>
    </subcellularLocation>
</comment>
<keyword evidence="3 7" id="KW-0812">Transmembrane</keyword>
<keyword evidence="4 7" id="KW-1133">Transmembrane helix</keyword>
<feature type="region of interest" description="Disordered" evidence="6">
    <location>
        <begin position="1"/>
        <end position="29"/>
    </location>
</feature>
<reference evidence="8 9" key="1">
    <citation type="submission" date="2019-02" db="EMBL/GenBank/DDBJ databases">
        <title>Deep-cultivation of Planctomycetes and their phenomic and genomic characterization uncovers novel biology.</title>
        <authorList>
            <person name="Wiegand S."/>
            <person name="Jogler M."/>
            <person name="Boedeker C."/>
            <person name="Pinto D."/>
            <person name="Vollmers J."/>
            <person name="Rivas-Marin E."/>
            <person name="Kohn T."/>
            <person name="Peeters S.H."/>
            <person name="Heuer A."/>
            <person name="Rast P."/>
            <person name="Oberbeckmann S."/>
            <person name="Bunk B."/>
            <person name="Jeske O."/>
            <person name="Meyerdierks A."/>
            <person name="Storesund J.E."/>
            <person name="Kallscheuer N."/>
            <person name="Luecker S."/>
            <person name="Lage O.M."/>
            <person name="Pohl T."/>
            <person name="Merkel B.J."/>
            <person name="Hornburger P."/>
            <person name="Mueller R.-W."/>
            <person name="Bruemmer F."/>
            <person name="Labrenz M."/>
            <person name="Spormann A.M."/>
            <person name="Op Den Camp H."/>
            <person name="Overmann J."/>
            <person name="Amann R."/>
            <person name="Jetten M.S.M."/>
            <person name="Mascher T."/>
            <person name="Medema M.H."/>
            <person name="Devos D.P."/>
            <person name="Kaster A.-K."/>
            <person name="Ovreas L."/>
            <person name="Rohde M."/>
            <person name="Galperin M.Y."/>
            <person name="Jogler C."/>
        </authorList>
    </citation>
    <scope>NUCLEOTIDE SEQUENCE [LARGE SCALE GENOMIC DNA]</scope>
    <source>
        <strain evidence="8 9">Pla111</strain>
    </source>
</reference>
<dbReference type="EMBL" id="SJPH01000006">
    <property type="protein sequence ID" value="TWT42710.1"/>
    <property type="molecule type" value="Genomic_DNA"/>
</dbReference>
<dbReference type="PANTHER" id="PTHR21716:SF4">
    <property type="entry name" value="TRANSMEMBRANE PROTEIN 245"/>
    <property type="match status" value="1"/>
</dbReference>
<feature type="compositionally biased region" description="Low complexity" evidence="6">
    <location>
        <begin position="175"/>
        <end position="198"/>
    </location>
</feature>
<feature type="transmembrane region" description="Helical" evidence="7">
    <location>
        <begin position="49"/>
        <end position="67"/>
    </location>
</feature>
<evidence type="ECO:0000256" key="7">
    <source>
        <dbReference type="SAM" id="Phobius"/>
    </source>
</evidence>
<organism evidence="8 9">
    <name type="scientific">Botrimarina hoheduenensis</name>
    <dbReference type="NCBI Taxonomy" id="2528000"/>
    <lineage>
        <taxon>Bacteria</taxon>
        <taxon>Pseudomonadati</taxon>
        <taxon>Planctomycetota</taxon>
        <taxon>Planctomycetia</taxon>
        <taxon>Pirellulales</taxon>
        <taxon>Lacipirellulaceae</taxon>
        <taxon>Botrimarina</taxon>
    </lineage>
</organism>
<dbReference type="Proteomes" id="UP000318995">
    <property type="component" value="Unassembled WGS sequence"/>
</dbReference>
<dbReference type="PANTHER" id="PTHR21716">
    <property type="entry name" value="TRANSMEMBRANE PROTEIN"/>
    <property type="match status" value="1"/>
</dbReference>
<comment type="similarity">
    <text evidence="2">Belongs to the autoinducer-2 exporter (AI-2E) (TC 2.A.86) family.</text>
</comment>
<feature type="transmembrane region" description="Helical" evidence="7">
    <location>
        <begin position="266"/>
        <end position="292"/>
    </location>
</feature>
<dbReference type="InterPro" id="IPR002549">
    <property type="entry name" value="AI-2E-like"/>
</dbReference>
<feature type="transmembrane region" description="Helical" evidence="7">
    <location>
        <begin position="326"/>
        <end position="350"/>
    </location>
</feature>
<evidence type="ECO:0000256" key="3">
    <source>
        <dbReference type="ARBA" id="ARBA00022692"/>
    </source>
</evidence>
<evidence type="ECO:0000313" key="8">
    <source>
        <dbReference type="EMBL" id="TWT42710.1"/>
    </source>
</evidence>
<evidence type="ECO:0000256" key="1">
    <source>
        <dbReference type="ARBA" id="ARBA00004141"/>
    </source>
</evidence>
<dbReference type="AlphaFoldDB" id="A0A5C5VWF7"/>
<sequence length="478" mass="50643">MASEPSQEQPPTPSQVAPPDRDAEQDAATVASAPTPLAGGLPVQGIPRVISLIVLLAVVLLISVLFFRVMASFVVPLFLAAVLAVVFKPLQQWSLRITGGRPHRSALITTLVVSLGVLVPTLVLGWRAYVETSRIVRTVLQDDVELIESLGDDGVSLGELSPLLLDRPSNRVETSANESLPAESAPSEPSGSAAATSPDAPAVEPTDLATTAKEDADPPVMGWIDRLRAYANAPLRWYHDNVDKTFDPNATLRAVARYSAQQAVSLGLVGIQALVSTAIGLVVMIFALYYFFADGPKIIETLMHLSPLDDEYEHELLVKFASVSRAVVVATLLSAVVQGLLAGIGYQFALDAGSPVFLLTVLTMLLAIVPFVGATAVWIPVALWVFFVQEDTVAAVVLAVYGAGIVSTIDNVIKPLVLHGQSNLHPLLALLSILGGIQLLGPVGILVGPMLVAFMQALLGMLRRELDSFNATPPSETA</sequence>
<feature type="transmembrane region" description="Helical" evidence="7">
    <location>
        <begin position="429"/>
        <end position="454"/>
    </location>
</feature>
<comment type="caution">
    <text evidence="8">The sequence shown here is derived from an EMBL/GenBank/DDBJ whole genome shotgun (WGS) entry which is preliminary data.</text>
</comment>
<keyword evidence="9" id="KW-1185">Reference proteome</keyword>
<dbReference type="RefSeq" id="WP_197525024.1">
    <property type="nucleotide sequence ID" value="NZ_SJPH01000006.1"/>
</dbReference>
<protein>
    <submittedName>
        <fullName evidence="8">Putative inner membrane protein</fullName>
    </submittedName>
</protein>
<feature type="transmembrane region" description="Helical" evidence="7">
    <location>
        <begin position="73"/>
        <end position="90"/>
    </location>
</feature>
<evidence type="ECO:0000256" key="2">
    <source>
        <dbReference type="ARBA" id="ARBA00009773"/>
    </source>
</evidence>
<dbReference type="GO" id="GO:0016020">
    <property type="term" value="C:membrane"/>
    <property type="evidence" value="ECO:0007669"/>
    <property type="project" value="UniProtKB-SubCell"/>
</dbReference>
<feature type="transmembrane region" description="Helical" evidence="7">
    <location>
        <begin position="393"/>
        <end position="409"/>
    </location>
</feature>
<evidence type="ECO:0000256" key="6">
    <source>
        <dbReference type="SAM" id="MobiDB-lite"/>
    </source>
</evidence>
<keyword evidence="5 7" id="KW-0472">Membrane</keyword>
<evidence type="ECO:0000256" key="5">
    <source>
        <dbReference type="ARBA" id="ARBA00023136"/>
    </source>
</evidence>